<feature type="binding site" evidence="3">
    <location>
        <begin position="10"/>
        <end position="15"/>
    </location>
    <ligand>
        <name>NAD(+)</name>
        <dbReference type="ChEBI" id="CHEBI:57540"/>
    </ligand>
</feature>
<dbReference type="Pfam" id="PF02737">
    <property type="entry name" value="3HCDH_N"/>
    <property type="match status" value="1"/>
</dbReference>
<dbReference type="Gene3D" id="1.10.1040.10">
    <property type="entry name" value="N-(1-d-carboxylethyl)-l-norvaline Dehydrogenase, domain 2"/>
    <property type="match status" value="1"/>
</dbReference>
<dbReference type="FunFam" id="3.40.50.720:FF:000009">
    <property type="entry name" value="Fatty oxidation complex, alpha subunit"/>
    <property type="match status" value="1"/>
</dbReference>
<evidence type="ECO:0000256" key="1">
    <source>
        <dbReference type="ARBA" id="ARBA00023002"/>
    </source>
</evidence>
<dbReference type="GO" id="GO:0070403">
    <property type="term" value="F:NAD+ binding"/>
    <property type="evidence" value="ECO:0007669"/>
    <property type="project" value="InterPro"/>
</dbReference>
<feature type="binding site" evidence="3">
    <location>
        <position position="93"/>
    </location>
    <ligand>
        <name>NAD(+)</name>
        <dbReference type="ChEBI" id="CHEBI:57540"/>
    </ligand>
</feature>
<dbReference type="EMBL" id="RXIF01000002">
    <property type="protein sequence ID" value="RZN65451.1"/>
    <property type="molecule type" value="Genomic_DNA"/>
</dbReference>
<dbReference type="GO" id="GO:0006631">
    <property type="term" value="P:fatty acid metabolic process"/>
    <property type="evidence" value="ECO:0007669"/>
    <property type="project" value="InterPro"/>
</dbReference>
<proteinExistence type="predicted"/>
<feature type="domain" description="3-hydroxyacyl-CoA dehydrogenase NAD binding" evidence="5">
    <location>
        <begin position="5"/>
        <end position="184"/>
    </location>
</feature>
<feature type="binding site" evidence="3">
    <location>
        <position position="120"/>
    </location>
    <ligand>
        <name>NAD(+)</name>
        <dbReference type="ChEBI" id="CHEBI:57540"/>
    </ligand>
</feature>
<dbReference type="PIRSF" id="PIRSF000105">
    <property type="entry name" value="HCDH"/>
    <property type="match status" value="1"/>
</dbReference>
<dbReference type="Gene3D" id="3.40.50.720">
    <property type="entry name" value="NAD(P)-binding Rossmann-like Domain"/>
    <property type="match status" value="1"/>
</dbReference>
<evidence type="ECO:0000256" key="3">
    <source>
        <dbReference type="PIRSR" id="PIRSR000105-2"/>
    </source>
</evidence>
<dbReference type="Pfam" id="PF00725">
    <property type="entry name" value="3HCDH"/>
    <property type="match status" value="1"/>
</dbReference>
<evidence type="ECO:0000256" key="2">
    <source>
        <dbReference type="PIRSR" id="PIRSR000105-1"/>
    </source>
</evidence>
<evidence type="ECO:0000313" key="6">
    <source>
        <dbReference type="EMBL" id="RZN65451.1"/>
    </source>
</evidence>
<dbReference type="GO" id="GO:0016616">
    <property type="term" value="F:oxidoreductase activity, acting on the CH-OH group of donors, NAD or NADP as acceptor"/>
    <property type="evidence" value="ECO:0007669"/>
    <property type="project" value="InterPro"/>
</dbReference>
<keyword evidence="1" id="KW-0560">Oxidoreductase</keyword>
<dbReference type="InterPro" id="IPR008927">
    <property type="entry name" value="6-PGluconate_DH-like_C_sf"/>
</dbReference>
<gene>
    <name evidence="6" type="ORF">EF806_00735</name>
</gene>
<name>A0A520KUS6_METT2</name>
<dbReference type="InterPro" id="IPR022694">
    <property type="entry name" value="3-OHacyl-CoA_DH"/>
</dbReference>
<feature type="binding site" evidence="3">
    <location>
        <position position="33"/>
    </location>
    <ligand>
        <name>NAD(+)</name>
        <dbReference type="ChEBI" id="CHEBI:57540"/>
    </ligand>
</feature>
<dbReference type="Proteomes" id="UP000317158">
    <property type="component" value="Unassembled WGS sequence"/>
</dbReference>
<keyword evidence="3" id="KW-0520">NAD</keyword>
<dbReference type="InterPro" id="IPR006108">
    <property type="entry name" value="3HC_DH_C"/>
</dbReference>
<reference evidence="6 7" key="1">
    <citation type="journal article" date="2019" name="Nat. Microbiol.">
        <title>Wide diversity of methane and short-chain alkane metabolisms in uncultured archaea.</title>
        <authorList>
            <person name="Borrel G."/>
            <person name="Adam P.S."/>
            <person name="McKay L.J."/>
            <person name="Chen L.X."/>
            <person name="Sierra-Garcia I.N."/>
            <person name="Sieber C.M."/>
            <person name="Letourneur Q."/>
            <person name="Ghozlane A."/>
            <person name="Andersen G.L."/>
            <person name="Li W.J."/>
            <person name="Hallam S.J."/>
            <person name="Muyzer G."/>
            <person name="de Oliveira V.M."/>
            <person name="Inskeep W.P."/>
            <person name="Banfield J.F."/>
            <person name="Gribaldo S."/>
        </authorList>
    </citation>
    <scope>NUCLEOTIDE SEQUENCE [LARGE SCALE GENOMIC DNA]</scope>
    <source>
        <strain evidence="6">NM1a</strain>
    </source>
</reference>
<feature type="binding site" evidence="3">
    <location>
        <position position="98"/>
    </location>
    <ligand>
        <name>NAD(+)</name>
        <dbReference type="ChEBI" id="CHEBI:57540"/>
    </ligand>
</feature>
<feature type="site" description="Important for catalytic activity" evidence="2">
    <location>
        <position position="141"/>
    </location>
</feature>
<feature type="binding site" evidence="3">
    <location>
        <position position="275"/>
    </location>
    <ligand>
        <name>NAD(+)</name>
        <dbReference type="ChEBI" id="CHEBI:57540"/>
    </ligand>
</feature>
<organism evidence="6 7">
    <name type="scientific">Methanoliparum thermophilum</name>
    <dbReference type="NCBI Taxonomy" id="2491083"/>
    <lineage>
        <taxon>Archaea</taxon>
        <taxon>Methanobacteriati</taxon>
        <taxon>Methanobacteriota</taxon>
        <taxon>Candidatus Methanoliparia</taxon>
        <taxon>Candidatus Methanoliparales</taxon>
        <taxon>Candidatus Methanoliparaceae</taxon>
        <taxon>Candidatus Methanoliparum</taxon>
    </lineage>
</organism>
<comment type="caution">
    <text evidence="6">The sequence shown here is derived from an EMBL/GenBank/DDBJ whole genome shotgun (WGS) entry which is preliminary data.</text>
</comment>
<dbReference type="SUPFAM" id="SSF48179">
    <property type="entry name" value="6-phosphogluconate dehydrogenase C-terminal domain-like"/>
    <property type="match status" value="1"/>
</dbReference>
<accession>A0A520KUS6</accession>
<evidence type="ECO:0000313" key="7">
    <source>
        <dbReference type="Proteomes" id="UP000317158"/>
    </source>
</evidence>
<dbReference type="PANTHER" id="PTHR48075">
    <property type="entry name" value="3-HYDROXYACYL-COA DEHYDROGENASE FAMILY PROTEIN"/>
    <property type="match status" value="1"/>
</dbReference>
<dbReference type="AlphaFoldDB" id="A0A520KUS6"/>
<dbReference type="SUPFAM" id="SSF51735">
    <property type="entry name" value="NAD(P)-binding Rossmann-fold domains"/>
    <property type="match status" value="1"/>
</dbReference>
<evidence type="ECO:0000259" key="4">
    <source>
        <dbReference type="Pfam" id="PF00725"/>
    </source>
</evidence>
<dbReference type="InterPro" id="IPR013328">
    <property type="entry name" value="6PGD_dom2"/>
</dbReference>
<evidence type="ECO:0000259" key="5">
    <source>
        <dbReference type="Pfam" id="PF02737"/>
    </source>
</evidence>
<feature type="domain" description="3-hydroxyacyl-CoA dehydrogenase C-terminal" evidence="4">
    <location>
        <begin position="187"/>
        <end position="283"/>
    </location>
</feature>
<dbReference type="InterPro" id="IPR036291">
    <property type="entry name" value="NAD(P)-bd_dom_sf"/>
</dbReference>
<dbReference type="InterPro" id="IPR006176">
    <property type="entry name" value="3-OHacyl-CoA_DH_NAD-bd"/>
</dbReference>
<protein>
    <submittedName>
        <fullName evidence="6">3-hydroxyacyl-CoA dehydrogenase family protein</fullName>
    </submittedName>
</protein>
<sequence>MDIKKVCVIGAGVMGSGIAQVCAQSGYETNVIDISDDILKRGLENIKKSLSKFVEKGKITKEMMDETVGRIKLSTSREEGAKDADLVIEAASEIIDIKKDIFSDLDKICPEHTILASNTSTIPISLLGSVTRRQDKVIGIHFMNPVPLMRGVEVIKSLVTSEDTLNISLKFVNSIGKESVVVKDSPGFISNRIMTIFVNEAVKLYEAGLSTIEDIDKMVRLSFNWPMGPFQLIDLIGVDIVHDMLESIYQETGWERYKPTPLLKRMKEVGWLGRKSNKGFYDYSE</sequence>
<feature type="binding site" evidence="3">
    <location>
        <position position="144"/>
    </location>
    <ligand>
        <name>NAD(+)</name>
        <dbReference type="ChEBI" id="CHEBI:57540"/>
    </ligand>
</feature>
<dbReference type="PANTHER" id="PTHR48075:SF5">
    <property type="entry name" value="3-HYDROXYBUTYRYL-COA DEHYDROGENASE"/>
    <property type="match status" value="1"/>
</dbReference>